<dbReference type="Proteomes" id="UP000800200">
    <property type="component" value="Unassembled WGS sequence"/>
</dbReference>
<protein>
    <submittedName>
        <fullName evidence="5">Thiolase-like protein</fullName>
    </submittedName>
</protein>
<evidence type="ECO:0000313" key="6">
    <source>
        <dbReference type="Proteomes" id="UP000800200"/>
    </source>
</evidence>
<comment type="similarity">
    <text evidence="2">Belongs to the thiolase-like superfamily. Beta-ketoacyl-ACP synthases family.</text>
</comment>
<reference evidence="5" key="1">
    <citation type="journal article" date="2020" name="Stud. Mycol.">
        <title>101 Dothideomycetes genomes: a test case for predicting lifestyles and emergence of pathogens.</title>
        <authorList>
            <person name="Haridas S."/>
            <person name="Albert R."/>
            <person name="Binder M."/>
            <person name="Bloem J."/>
            <person name="Labutti K."/>
            <person name="Salamov A."/>
            <person name="Andreopoulos B."/>
            <person name="Baker S."/>
            <person name="Barry K."/>
            <person name="Bills G."/>
            <person name="Bluhm B."/>
            <person name="Cannon C."/>
            <person name="Castanera R."/>
            <person name="Culley D."/>
            <person name="Daum C."/>
            <person name="Ezra D."/>
            <person name="Gonzalez J."/>
            <person name="Henrissat B."/>
            <person name="Kuo A."/>
            <person name="Liang C."/>
            <person name="Lipzen A."/>
            <person name="Lutzoni F."/>
            <person name="Magnuson J."/>
            <person name="Mondo S."/>
            <person name="Nolan M."/>
            <person name="Ohm R."/>
            <person name="Pangilinan J."/>
            <person name="Park H.-J."/>
            <person name="Ramirez L."/>
            <person name="Alfaro M."/>
            <person name="Sun H."/>
            <person name="Tritt A."/>
            <person name="Yoshinaga Y."/>
            <person name="Zwiers L.-H."/>
            <person name="Turgeon B."/>
            <person name="Goodwin S."/>
            <person name="Spatafora J."/>
            <person name="Crous P."/>
            <person name="Grigoriev I."/>
        </authorList>
    </citation>
    <scope>NUCLEOTIDE SEQUENCE</scope>
    <source>
        <strain evidence="5">CBS 207.26</strain>
    </source>
</reference>
<accession>A0A6A6DX24</accession>
<dbReference type="Pfam" id="PF00109">
    <property type="entry name" value="ketoacyl-synt"/>
    <property type="match status" value="2"/>
</dbReference>
<evidence type="ECO:0000259" key="4">
    <source>
        <dbReference type="PROSITE" id="PS52004"/>
    </source>
</evidence>
<dbReference type="CDD" id="cd00833">
    <property type="entry name" value="PKS"/>
    <property type="match status" value="1"/>
</dbReference>
<dbReference type="SMART" id="SM00825">
    <property type="entry name" value="PKS_KS"/>
    <property type="match status" value="1"/>
</dbReference>
<dbReference type="EMBL" id="ML994645">
    <property type="protein sequence ID" value="KAF2182912.1"/>
    <property type="molecule type" value="Genomic_DNA"/>
</dbReference>
<sequence length="393" mass="42672">MSSISPIPLVIVGIACRLPGDATNLEKLWDLLANGKSAWSKAPADRWNEEASLHPNPDDTKGTHNHVGGHYLKQDIGEFDAGFFNVLPQEAAAMGTQQRLLLETTYEALGKRRDLPGGNLKVKHSRLQGHVSDRTQDYDRNVYKDMMSIPKYHVTGKGDAILANGLSHLFDLNGPSLTLILSLDHMISMSNLRMLNADGRSYSFDSRGAGYGRGESIATLVIKRLDDAIRANDPIRAVLLDAGVNQDGHTAGITLPSGAAQKALERKTWATSKRTGTLAGDSAELKGISQVFCQDRDPDSPLFVGSIKSNIGHLGSASHLATMIKSILILKHGAIPPNVNFEHPRANLNLEQKKIKVPETLEPWPQPGIARISVNSFGYGGTTHMPFWSGLRG</sequence>
<dbReference type="OrthoDB" id="3934956at2759"/>
<dbReference type="Pfam" id="PF02801">
    <property type="entry name" value="Ketoacyl-synt_C"/>
    <property type="match status" value="1"/>
</dbReference>
<keyword evidence="6" id="KW-1185">Reference proteome</keyword>
<feature type="domain" description="Ketosynthase family 3 (KS3)" evidence="4">
    <location>
        <begin position="6"/>
        <end position="390"/>
    </location>
</feature>
<feature type="compositionally biased region" description="Basic and acidic residues" evidence="3">
    <location>
        <begin position="43"/>
        <end position="62"/>
    </location>
</feature>
<organism evidence="5 6">
    <name type="scientific">Zopfia rhizophila CBS 207.26</name>
    <dbReference type="NCBI Taxonomy" id="1314779"/>
    <lineage>
        <taxon>Eukaryota</taxon>
        <taxon>Fungi</taxon>
        <taxon>Dikarya</taxon>
        <taxon>Ascomycota</taxon>
        <taxon>Pezizomycotina</taxon>
        <taxon>Dothideomycetes</taxon>
        <taxon>Dothideomycetes incertae sedis</taxon>
        <taxon>Zopfiaceae</taxon>
        <taxon>Zopfia</taxon>
    </lineage>
</organism>
<dbReference type="GO" id="GO:0004312">
    <property type="term" value="F:fatty acid synthase activity"/>
    <property type="evidence" value="ECO:0007669"/>
    <property type="project" value="TreeGrafter"/>
</dbReference>
<evidence type="ECO:0000313" key="5">
    <source>
        <dbReference type="EMBL" id="KAF2182912.1"/>
    </source>
</evidence>
<evidence type="ECO:0000256" key="2">
    <source>
        <dbReference type="RuleBase" id="RU003694"/>
    </source>
</evidence>
<dbReference type="Gene3D" id="3.40.47.10">
    <property type="match status" value="2"/>
</dbReference>
<evidence type="ECO:0000256" key="3">
    <source>
        <dbReference type="SAM" id="MobiDB-lite"/>
    </source>
</evidence>
<keyword evidence="1" id="KW-0511">Multifunctional enzyme</keyword>
<dbReference type="InterPro" id="IPR016039">
    <property type="entry name" value="Thiolase-like"/>
</dbReference>
<dbReference type="SUPFAM" id="SSF53901">
    <property type="entry name" value="Thiolase-like"/>
    <property type="match status" value="1"/>
</dbReference>
<dbReference type="InterPro" id="IPR020841">
    <property type="entry name" value="PKS_Beta-ketoAc_synthase_dom"/>
</dbReference>
<dbReference type="PANTHER" id="PTHR43775">
    <property type="entry name" value="FATTY ACID SYNTHASE"/>
    <property type="match status" value="1"/>
</dbReference>
<name>A0A6A6DX24_9PEZI</name>
<dbReference type="PANTHER" id="PTHR43775:SF22">
    <property type="entry name" value="SYNTHASE, PUTATIVE (JCVI)-RELATED"/>
    <property type="match status" value="1"/>
</dbReference>
<dbReference type="InterPro" id="IPR050091">
    <property type="entry name" value="PKS_NRPS_Biosynth_Enz"/>
</dbReference>
<proteinExistence type="inferred from homology"/>
<dbReference type="GO" id="GO:0044550">
    <property type="term" value="P:secondary metabolite biosynthetic process"/>
    <property type="evidence" value="ECO:0007669"/>
    <property type="project" value="TreeGrafter"/>
</dbReference>
<gene>
    <name evidence="5" type="ORF">K469DRAFT_728287</name>
</gene>
<dbReference type="GO" id="GO:0006633">
    <property type="term" value="P:fatty acid biosynthetic process"/>
    <property type="evidence" value="ECO:0007669"/>
    <property type="project" value="TreeGrafter"/>
</dbReference>
<feature type="region of interest" description="Disordered" evidence="3">
    <location>
        <begin position="43"/>
        <end position="63"/>
    </location>
</feature>
<dbReference type="InterPro" id="IPR014031">
    <property type="entry name" value="Ketoacyl_synth_C"/>
</dbReference>
<evidence type="ECO:0000256" key="1">
    <source>
        <dbReference type="ARBA" id="ARBA00023268"/>
    </source>
</evidence>
<dbReference type="InterPro" id="IPR014030">
    <property type="entry name" value="Ketoacyl_synth_N"/>
</dbReference>
<keyword evidence="2" id="KW-0808">Transferase</keyword>
<dbReference type="AlphaFoldDB" id="A0A6A6DX24"/>
<dbReference type="PROSITE" id="PS52004">
    <property type="entry name" value="KS3_2"/>
    <property type="match status" value="1"/>
</dbReference>